<evidence type="ECO:0000313" key="1">
    <source>
        <dbReference type="EMBL" id="KAA1010638.1"/>
    </source>
</evidence>
<reference evidence="1 2" key="1">
    <citation type="submission" date="2019-08" db="EMBL/GenBank/DDBJ databases">
        <title>Paraburkholderia sp. DCY113.</title>
        <authorList>
            <person name="Kang J."/>
        </authorList>
    </citation>
    <scope>NUCLEOTIDE SEQUENCE [LARGE SCALE GENOMIC DNA]</scope>
    <source>
        <strain evidence="1 2">DCY113</strain>
    </source>
</reference>
<name>A0A5B0H5X9_9BURK</name>
<dbReference type="EMBL" id="VTUZ01000012">
    <property type="protein sequence ID" value="KAA1010638.1"/>
    <property type="molecule type" value="Genomic_DNA"/>
</dbReference>
<dbReference type="AlphaFoldDB" id="A0A5B0H5X9"/>
<comment type="caution">
    <text evidence="1">The sequence shown here is derived from an EMBL/GenBank/DDBJ whole genome shotgun (WGS) entry which is preliminary data.</text>
</comment>
<keyword evidence="2" id="KW-1185">Reference proteome</keyword>
<dbReference type="Proteomes" id="UP000325273">
    <property type="component" value="Unassembled WGS sequence"/>
</dbReference>
<accession>A0A5B0H5X9</accession>
<evidence type="ECO:0000313" key="2">
    <source>
        <dbReference type="Proteomes" id="UP000325273"/>
    </source>
</evidence>
<organism evidence="1 2">
    <name type="scientific">Paraburkholderia panacisoli</name>
    <dbReference type="NCBI Taxonomy" id="2603818"/>
    <lineage>
        <taxon>Bacteria</taxon>
        <taxon>Pseudomonadati</taxon>
        <taxon>Pseudomonadota</taxon>
        <taxon>Betaproteobacteria</taxon>
        <taxon>Burkholderiales</taxon>
        <taxon>Burkholderiaceae</taxon>
        <taxon>Paraburkholderia</taxon>
    </lineage>
</organism>
<protein>
    <submittedName>
        <fullName evidence="1">Uncharacterized protein</fullName>
    </submittedName>
</protein>
<proteinExistence type="predicted"/>
<dbReference type="RefSeq" id="WP_149671615.1">
    <property type="nucleotide sequence ID" value="NZ_VTUZ01000012.1"/>
</dbReference>
<gene>
    <name evidence="1" type="ORF">FVF58_20080</name>
</gene>
<sequence>MIAQYPEVVACVQGCAQAGIAGLDATLIVPKPNSIRLTYDITSQIPVAHISQSVENSFFSQHVNQPAGNQAYDYRNDHVDHLTPSAIQFQYSIYCQVREIQRE</sequence>